<dbReference type="InterPro" id="IPR011009">
    <property type="entry name" value="Kinase-like_dom_sf"/>
</dbReference>
<evidence type="ECO:0000256" key="3">
    <source>
        <dbReference type="PROSITE-ProRule" id="PRU00221"/>
    </source>
</evidence>
<name>A0A5J4KLY9_9CHLR</name>
<dbReference type="PROSITE" id="PS50011">
    <property type="entry name" value="PROTEIN_KINASE_DOM"/>
    <property type="match status" value="1"/>
</dbReference>
<dbReference type="InterPro" id="IPR000719">
    <property type="entry name" value="Prot_kinase_dom"/>
</dbReference>
<dbReference type="GO" id="GO:0005524">
    <property type="term" value="F:ATP binding"/>
    <property type="evidence" value="ECO:0007669"/>
    <property type="project" value="InterPro"/>
</dbReference>
<dbReference type="SMART" id="SM00320">
    <property type="entry name" value="WD40"/>
    <property type="match status" value="7"/>
</dbReference>
<keyword evidence="6" id="KW-1185">Reference proteome</keyword>
<dbReference type="CDD" id="cd00200">
    <property type="entry name" value="WD40"/>
    <property type="match status" value="1"/>
</dbReference>
<dbReference type="SUPFAM" id="SSF56112">
    <property type="entry name" value="Protein kinase-like (PK-like)"/>
    <property type="match status" value="1"/>
</dbReference>
<evidence type="ECO:0000256" key="1">
    <source>
        <dbReference type="ARBA" id="ARBA00022574"/>
    </source>
</evidence>
<feature type="domain" description="Protein kinase" evidence="4">
    <location>
        <begin position="85"/>
        <end position="341"/>
    </location>
</feature>
<accession>A0A5J4KLY9</accession>
<dbReference type="PANTHER" id="PTHR19879:SF9">
    <property type="entry name" value="TRANSCRIPTION INITIATION FACTOR TFIID SUBUNIT 5"/>
    <property type="match status" value="1"/>
</dbReference>
<reference evidence="5 6" key="1">
    <citation type="submission" date="2019-10" db="EMBL/GenBank/DDBJ databases">
        <title>Dictyobacter vulcani sp. nov., within the class Ktedonobacteria, isolated from soil of volcanic Mt. Zao.</title>
        <authorList>
            <person name="Zheng Y."/>
            <person name="Wang C.M."/>
            <person name="Sakai Y."/>
            <person name="Abe K."/>
            <person name="Yokota A."/>
            <person name="Yabe S."/>
        </authorList>
    </citation>
    <scope>NUCLEOTIDE SEQUENCE [LARGE SCALE GENOMIC DNA]</scope>
    <source>
        <strain evidence="5 6">W12</strain>
    </source>
</reference>
<organism evidence="5 6">
    <name type="scientific">Dictyobacter vulcani</name>
    <dbReference type="NCBI Taxonomy" id="2607529"/>
    <lineage>
        <taxon>Bacteria</taxon>
        <taxon>Bacillati</taxon>
        <taxon>Chloroflexota</taxon>
        <taxon>Ktedonobacteria</taxon>
        <taxon>Ktedonobacterales</taxon>
        <taxon>Dictyobacteraceae</taxon>
        <taxon>Dictyobacter</taxon>
    </lineage>
</organism>
<dbReference type="Gene3D" id="2.130.10.10">
    <property type="entry name" value="YVTN repeat-like/Quinoprotein amine dehydrogenase"/>
    <property type="match status" value="3"/>
</dbReference>
<dbReference type="InterPro" id="IPR015943">
    <property type="entry name" value="WD40/YVTN_repeat-like_dom_sf"/>
</dbReference>
<feature type="repeat" description="WD" evidence="3">
    <location>
        <begin position="458"/>
        <end position="490"/>
    </location>
</feature>
<feature type="repeat" description="WD" evidence="3">
    <location>
        <begin position="652"/>
        <end position="684"/>
    </location>
</feature>
<evidence type="ECO:0000259" key="4">
    <source>
        <dbReference type="PROSITE" id="PS50011"/>
    </source>
</evidence>
<dbReference type="InterPro" id="IPR001680">
    <property type="entry name" value="WD40_rpt"/>
</dbReference>
<dbReference type="Pfam" id="PF00400">
    <property type="entry name" value="WD40"/>
    <property type="match status" value="7"/>
</dbReference>
<dbReference type="PANTHER" id="PTHR19879">
    <property type="entry name" value="TRANSCRIPTION INITIATION FACTOR TFIID"/>
    <property type="match status" value="1"/>
</dbReference>
<evidence type="ECO:0000313" key="5">
    <source>
        <dbReference type="EMBL" id="GER87437.1"/>
    </source>
</evidence>
<dbReference type="Gene3D" id="3.30.200.20">
    <property type="entry name" value="Phosphorylase Kinase, domain 1"/>
    <property type="match status" value="1"/>
</dbReference>
<dbReference type="SUPFAM" id="SSF50978">
    <property type="entry name" value="WD40 repeat-like"/>
    <property type="match status" value="1"/>
</dbReference>
<dbReference type="PROSITE" id="PS50294">
    <property type="entry name" value="WD_REPEATS_REGION"/>
    <property type="match status" value="5"/>
</dbReference>
<keyword evidence="1 3" id="KW-0853">WD repeat</keyword>
<evidence type="ECO:0000256" key="2">
    <source>
        <dbReference type="ARBA" id="ARBA00022737"/>
    </source>
</evidence>
<dbReference type="Proteomes" id="UP000326912">
    <property type="component" value="Unassembled WGS sequence"/>
</dbReference>
<dbReference type="AlphaFoldDB" id="A0A5J4KLY9"/>
<dbReference type="EMBL" id="BKZW01000001">
    <property type="protein sequence ID" value="GER87437.1"/>
    <property type="molecule type" value="Genomic_DNA"/>
</dbReference>
<keyword evidence="2" id="KW-0677">Repeat</keyword>
<proteinExistence type="predicted"/>
<dbReference type="InterPro" id="IPR020472">
    <property type="entry name" value="WD40_PAC1"/>
</dbReference>
<dbReference type="CDD" id="cd14014">
    <property type="entry name" value="STKc_PknB_like"/>
    <property type="match status" value="1"/>
</dbReference>
<dbReference type="GO" id="GO:0004672">
    <property type="term" value="F:protein kinase activity"/>
    <property type="evidence" value="ECO:0007669"/>
    <property type="project" value="InterPro"/>
</dbReference>
<dbReference type="InterPro" id="IPR036322">
    <property type="entry name" value="WD40_repeat_dom_sf"/>
</dbReference>
<feature type="repeat" description="WD" evidence="3">
    <location>
        <begin position="600"/>
        <end position="641"/>
    </location>
</feature>
<comment type="caution">
    <text evidence="5">The sequence shown here is derived from an EMBL/GenBank/DDBJ whole genome shotgun (WGS) entry which is preliminary data.</text>
</comment>
<feature type="repeat" description="WD" evidence="3">
    <location>
        <begin position="685"/>
        <end position="719"/>
    </location>
</feature>
<gene>
    <name evidence="5" type="ORF">KDW_15990</name>
</gene>
<protein>
    <recommendedName>
        <fullName evidence="4">Protein kinase domain-containing protein</fullName>
    </recommendedName>
</protein>
<feature type="repeat" description="WD" evidence="3">
    <location>
        <begin position="416"/>
        <end position="457"/>
    </location>
</feature>
<dbReference type="Pfam" id="PF00069">
    <property type="entry name" value="Pkinase"/>
    <property type="match status" value="1"/>
</dbReference>
<dbReference type="PROSITE" id="PS00678">
    <property type="entry name" value="WD_REPEATS_1"/>
    <property type="match status" value="2"/>
</dbReference>
<dbReference type="Pfam" id="PF13240">
    <property type="entry name" value="Zn_Ribbon_1"/>
    <property type="match status" value="1"/>
</dbReference>
<dbReference type="SMART" id="SM00220">
    <property type="entry name" value="S_TKc"/>
    <property type="match status" value="1"/>
</dbReference>
<sequence length="719" mass="79216">MFPLDNALAFVLLYLNIDVFSTNVLFGSWMSLSAQLFCDHCGAANRDQAQFCRVCGQSLHLANAVTTSSTLTGFLNTQALLKQQYLILGQAGRGGFGAVYKASDLKFGNRLVAIKEMSQSTLSPKELEEALAAFNREALLLAGLTHPNLPRIYDQFMENGRSYLVMDFIDGETLEDRLTRLGGAKLPIEKILDIALQLCSVLDYLHTRQPPIIFRDLKPANIMIVSTGHVYLIDFGIARNFTPGQEKDTTALGSYGYAPPEQYGKSQTTERADIYSLGATLHQLLTGEYPSETPFQFSMIHLRDERLQSLETLVMSMVNVDITKRPASIAEVRQELQQVTMQYTMGNTLPRLSLNGNSSTLSSTTLAPLPPKPASTVPAYPPAAYQAAPAKTPTGKRTRRPATPQIYPQANMLYVCMGHATRITALSWSPNGKYLASASYDKTVQVWEATNGQHLFTYKAHAARINALCWSPDSKLIASASDDKTVRLWEPLTGRTDYIFDQHRGAVNTVCWSPDGQWLASGGDDQQVLVWQATQAEHAVSVTYREHAATVLTLVWSPDSRAVASAGNDHLVRIWEPAKIQQKRSFLSSLFFATNGQKSLGGYSGNILALAWSPDNRYLAVTASDHQVRVIGLQSNYFSTALKIDNATLKNAVAWSPSGQYLAIAGNDKLVHLWNIAQKKETYIYHGHTGYVMSIAWSPDGSKVASAGVDRTVQVWQAQ</sequence>
<dbReference type="InterPro" id="IPR019775">
    <property type="entry name" value="WD40_repeat_CS"/>
</dbReference>
<dbReference type="Gene3D" id="1.10.510.10">
    <property type="entry name" value="Transferase(Phosphotransferase) domain 1"/>
    <property type="match status" value="1"/>
</dbReference>
<evidence type="ECO:0000313" key="6">
    <source>
        <dbReference type="Proteomes" id="UP000326912"/>
    </source>
</evidence>
<feature type="repeat" description="WD" evidence="3">
    <location>
        <begin position="544"/>
        <end position="576"/>
    </location>
</feature>
<dbReference type="PRINTS" id="PR00320">
    <property type="entry name" value="GPROTEINBRPT"/>
</dbReference>
<dbReference type="InterPro" id="IPR026870">
    <property type="entry name" value="Zinc_ribbon_dom"/>
</dbReference>
<feature type="repeat" description="WD" evidence="3">
    <location>
        <begin position="500"/>
        <end position="541"/>
    </location>
</feature>
<dbReference type="PROSITE" id="PS50082">
    <property type="entry name" value="WD_REPEATS_2"/>
    <property type="match status" value="7"/>
</dbReference>